<proteinExistence type="inferred from homology"/>
<dbReference type="Pfam" id="PF24986">
    <property type="entry name" value="PRC_RimM"/>
    <property type="match status" value="1"/>
</dbReference>
<dbReference type="EMBL" id="LK932509">
    <property type="protein sequence ID" value="CDS86496.1"/>
    <property type="molecule type" value="Genomic_DNA"/>
</dbReference>
<gene>
    <name evidence="5 9" type="primary">rimM</name>
    <name evidence="10" type="ORF">BN1095_790025</name>
    <name evidence="9" type="ORF">BN1096_560170</name>
    <name evidence="8" type="ORF">BN1097_540174</name>
</gene>
<organism evidence="9">
    <name type="scientific">Clostridioides difficile</name>
    <name type="common">Peptoclostridium difficile</name>
    <dbReference type="NCBI Taxonomy" id="1496"/>
    <lineage>
        <taxon>Bacteria</taxon>
        <taxon>Bacillati</taxon>
        <taxon>Bacillota</taxon>
        <taxon>Clostridia</taxon>
        <taxon>Peptostreptococcales</taxon>
        <taxon>Peptostreptococcaceae</taxon>
        <taxon>Clostridioides</taxon>
    </lineage>
</organism>
<feature type="domain" description="RimM N-terminal" evidence="6">
    <location>
        <begin position="10"/>
        <end position="90"/>
    </location>
</feature>
<dbReference type="PANTHER" id="PTHR33692:SF1">
    <property type="entry name" value="RIBOSOME MATURATION FACTOR RIMM"/>
    <property type="match status" value="1"/>
</dbReference>
<dbReference type="GO" id="GO:0005840">
    <property type="term" value="C:ribosome"/>
    <property type="evidence" value="ECO:0007669"/>
    <property type="project" value="InterPro"/>
</dbReference>
<dbReference type="GO" id="GO:0006364">
    <property type="term" value="P:rRNA processing"/>
    <property type="evidence" value="ECO:0007669"/>
    <property type="project" value="UniProtKB-UniRule"/>
</dbReference>
<evidence type="ECO:0000259" key="7">
    <source>
        <dbReference type="Pfam" id="PF24986"/>
    </source>
</evidence>
<keyword evidence="1 5" id="KW-0963">Cytoplasm</keyword>
<dbReference type="Pfam" id="PF01782">
    <property type="entry name" value="RimM"/>
    <property type="match status" value="1"/>
</dbReference>
<evidence type="ECO:0000256" key="3">
    <source>
        <dbReference type="ARBA" id="ARBA00022552"/>
    </source>
</evidence>
<dbReference type="HAMAP" id="MF_00014">
    <property type="entry name" value="Ribosome_mat_RimM"/>
    <property type="match status" value="1"/>
</dbReference>
<dbReference type="InterPro" id="IPR036976">
    <property type="entry name" value="RimM_N_sf"/>
</dbReference>
<sequence>MKEKLTHFKVGQIVNTQGLKGEVRVYPLTDDIERFDELKDFYLGKDLNNKLAVEKVRYKGSMVIMKIKGIDSIEKAEKLKNKFMYVAREDSRELEEGEFFIADMIGMEVLTVDGKYVGILEDVLQYSANDVYVVKGEEDKEFMIPAIKKFVPTIDIDERKMIIDPIKGMID</sequence>
<evidence type="ECO:0000313" key="9">
    <source>
        <dbReference type="EMBL" id="CDS86496.1"/>
    </source>
</evidence>
<comment type="similarity">
    <text evidence="5">Belongs to the RimM family.</text>
</comment>
<dbReference type="GO" id="GO:0043022">
    <property type="term" value="F:ribosome binding"/>
    <property type="evidence" value="ECO:0007669"/>
    <property type="project" value="InterPro"/>
</dbReference>
<keyword evidence="3 5" id="KW-0698">rRNA processing</keyword>
<accession>A0A069AEB7</accession>
<dbReference type="PANTHER" id="PTHR33692">
    <property type="entry name" value="RIBOSOME MATURATION FACTOR RIMM"/>
    <property type="match status" value="1"/>
</dbReference>
<keyword evidence="2 5" id="KW-0690">Ribosome biogenesis</keyword>
<comment type="function">
    <text evidence="5">An accessory protein needed during the final step in the assembly of 30S ribosomal subunit, possibly for assembly of the head region. Essential for efficient processing of 16S rRNA. May be needed both before and after RbfA during the maturation of 16S rRNA. It has affinity for free ribosomal 30S subunits but not for 70S ribosomes.</text>
</comment>
<dbReference type="InterPro" id="IPR011033">
    <property type="entry name" value="PRC_barrel-like_sf"/>
</dbReference>
<evidence type="ECO:0000256" key="1">
    <source>
        <dbReference type="ARBA" id="ARBA00022490"/>
    </source>
</evidence>
<evidence type="ECO:0000256" key="2">
    <source>
        <dbReference type="ARBA" id="ARBA00022517"/>
    </source>
</evidence>
<dbReference type="InterPro" id="IPR056792">
    <property type="entry name" value="PRC_RimM"/>
</dbReference>
<comment type="subunit">
    <text evidence="5">Binds ribosomal protein uS19.</text>
</comment>
<evidence type="ECO:0000259" key="6">
    <source>
        <dbReference type="Pfam" id="PF01782"/>
    </source>
</evidence>
<dbReference type="GeneID" id="66353656"/>
<dbReference type="SUPFAM" id="SSF50447">
    <property type="entry name" value="Translation proteins"/>
    <property type="match status" value="1"/>
</dbReference>
<dbReference type="InterPro" id="IPR009000">
    <property type="entry name" value="Transl_B-barrel_sf"/>
</dbReference>
<dbReference type="InterPro" id="IPR011961">
    <property type="entry name" value="RimM"/>
</dbReference>
<name>A0A069AEB7_CLODI</name>
<dbReference type="EMBL" id="LK932392">
    <property type="protein sequence ID" value="CDS86051.1"/>
    <property type="molecule type" value="Genomic_DNA"/>
</dbReference>
<comment type="subcellular location">
    <subcellularLocation>
        <location evidence="5">Cytoplasm</location>
    </subcellularLocation>
</comment>
<evidence type="ECO:0000313" key="8">
    <source>
        <dbReference type="EMBL" id="CDS86051.1"/>
    </source>
</evidence>
<evidence type="ECO:0000256" key="4">
    <source>
        <dbReference type="ARBA" id="ARBA00023186"/>
    </source>
</evidence>
<dbReference type="SUPFAM" id="SSF50346">
    <property type="entry name" value="PRC-barrel domain"/>
    <property type="match status" value="1"/>
</dbReference>
<protein>
    <recommendedName>
        <fullName evidence="5">Ribosome maturation factor RimM</fullName>
    </recommendedName>
</protein>
<dbReference type="NCBIfam" id="TIGR02273">
    <property type="entry name" value="16S_RimM"/>
    <property type="match status" value="1"/>
</dbReference>
<reference evidence="9" key="1">
    <citation type="submission" date="2014-07" db="EMBL/GenBank/DDBJ databases">
        <authorList>
            <person name="Monot Marc"/>
        </authorList>
    </citation>
    <scope>NUCLEOTIDE SEQUENCE</scope>
    <source>
        <strain evidence="10">7032989</strain>
        <strain evidence="8">7032994</strain>
    </source>
</reference>
<dbReference type="InterPro" id="IPR002676">
    <property type="entry name" value="RimM_N"/>
</dbReference>
<keyword evidence="4 5" id="KW-0143">Chaperone</keyword>
<dbReference type="GO" id="GO:0042274">
    <property type="term" value="P:ribosomal small subunit biogenesis"/>
    <property type="evidence" value="ECO:0007669"/>
    <property type="project" value="UniProtKB-UniRule"/>
</dbReference>
<dbReference type="RefSeq" id="WP_003438220.1">
    <property type="nucleotide sequence ID" value="NZ_BBYB01000172.1"/>
</dbReference>
<dbReference type="AlphaFoldDB" id="A0A069AEB7"/>
<dbReference type="GO" id="GO:0005737">
    <property type="term" value="C:cytoplasm"/>
    <property type="evidence" value="ECO:0007669"/>
    <property type="project" value="UniProtKB-SubCell"/>
</dbReference>
<evidence type="ECO:0000256" key="5">
    <source>
        <dbReference type="HAMAP-Rule" id="MF_00014"/>
    </source>
</evidence>
<comment type="domain">
    <text evidence="5">The PRC barrel domain binds ribosomal protein uS19.</text>
</comment>
<dbReference type="Gene3D" id="2.40.30.60">
    <property type="entry name" value="RimM"/>
    <property type="match status" value="1"/>
</dbReference>
<dbReference type="Gene3D" id="2.30.30.240">
    <property type="entry name" value="PRC-barrel domain"/>
    <property type="match status" value="1"/>
</dbReference>
<dbReference type="EMBL" id="LK933504">
    <property type="protein sequence ID" value="CDT79464.1"/>
    <property type="molecule type" value="Genomic_DNA"/>
</dbReference>
<evidence type="ECO:0000313" key="10">
    <source>
        <dbReference type="EMBL" id="CDT79464.1"/>
    </source>
</evidence>
<feature type="domain" description="Ribosome maturation factor RimM PRC barrel" evidence="7">
    <location>
        <begin position="103"/>
        <end position="167"/>
    </location>
</feature>